<reference evidence="1" key="1">
    <citation type="submission" date="2014-09" db="EMBL/GenBank/DDBJ databases">
        <authorList>
            <person name="Magalhaes I.L.F."/>
            <person name="Oliveira U."/>
            <person name="Santos F.R."/>
            <person name="Vidigal T.H.D.A."/>
            <person name="Brescovit A.D."/>
            <person name="Santos A.J."/>
        </authorList>
    </citation>
    <scope>NUCLEOTIDE SEQUENCE</scope>
    <source>
        <tissue evidence="1">Shoot tissue taken approximately 20 cm above the soil surface</tissue>
    </source>
</reference>
<protein>
    <submittedName>
        <fullName evidence="1">Uncharacterized protein</fullName>
    </submittedName>
</protein>
<reference evidence="1" key="2">
    <citation type="journal article" date="2015" name="Data Brief">
        <title>Shoot transcriptome of the giant reed, Arundo donax.</title>
        <authorList>
            <person name="Barrero R.A."/>
            <person name="Guerrero F.D."/>
            <person name="Moolhuijzen P."/>
            <person name="Goolsby J.A."/>
            <person name="Tidwell J."/>
            <person name="Bellgard S.E."/>
            <person name="Bellgard M.I."/>
        </authorList>
    </citation>
    <scope>NUCLEOTIDE SEQUENCE</scope>
    <source>
        <tissue evidence="1">Shoot tissue taken approximately 20 cm above the soil surface</tissue>
    </source>
</reference>
<evidence type="ECO:0000313" key="1">
    <source>
        <dbReference type="EMBL" id="JAD66554.1"/>
    </source>
</evidence>
<accession>A0A0A9BRC7</accession>
<proteinExistence type="predicted"/>
<organism evidence="1">
    <name type="scientific">Arundo donax</name>
    <name type="common">Giant reed</name>
    <name type="synonym">Donax arundinaceus</name>
    <dbReference type="NCBI Taxonomy" id="35708"/>
    <lineage>
        <taxon>Eukaryota</taxon>
        <taxon>Viridiplantae</taxon>
        <taxon>Streptophyta</taxon>
        <taxon>Embryophyta</taxon>
        <taxon>Tracheophyta</taxon>
        <taxon>Spermatophyta</taxon>
        <taxon>Magnoliopsida</taxon>
        <taxon>Liliopsida</taxon>
        <taxon>Poales</taxon>
        <taxon>Poaceae</taxon>
        <taxon>PACMAD clade</taxon>
        <taxon>Arundinoideae</taxon>
        <taxon>Arundineae</taxon>
        <taxon>Arundo</taxon>
    </lineage>
</organism>
<dbReference type="EMBL" id="GBRH01231341">
    <property type="protein sequence ID" value="JAD66554.1"/>
    <property type="molecule type" value="Transcribed_RNA"/>
</dbReference>
<name>A0A0A9BRC7_ARUDO</name>
<dbReference type="AlphaFoldDB" id="A0A0A9BRC7"/>
<sequence length="31" mass="3571">MAVTPVCNAAMLQQQLPVHEIQDKKNQRQHN</sequence>